<comment type="caution">
    <text evidence="1">The sequence shown here is derived from an EMBL/GenBank/DDBJ whole genome shotgun (WGS) entry which is preliminary data.</text>
</comment>
<dbReference type="Proteomes" id="UP001272052">
    <property type="component" value="Unassembled WGS sequence"/>
</dbReference>
<sequence>MSKKGLLIAAVLIFALVATAMALENKNANDNFTSQEYLNAKSIESIPDAANAGDLDADFEEYSLRTGPDRWTSMFSTLQPSSGNGI</sequence>
<reference evidence="1 2" key="1">
    <citation type="submission" date="2023-06" db="EMBL/GenBank/DDBJ databases">
        <title>Genome sequence of Methanimicrococcus sp. At1.</title>
        <authorList>
            <person name="Protasov E."/>
            <person name="Platt K."/>
            <person name="Poehlein A."/>
            <person name="Daniel R."/>
            <person name="Brune A."/>
        </authorList>
    </citation>
    <scope>NUCLEOTIDE SEQUENCE [LARGE SCALE GENOMIC DNA]</scope>
    <source>
        <strain evidence="1 2">At1</strain>
    </source>
</reference>
<name>A0ABU3VMW7_9EURY</name>
<protein>
    <submittedName>
        <fullName evidence="1">Uncharacterized protein</fullName>
    </submittedName>
</protein>
<evidence type="ECO:0000313" key="1">
    <source>
        <dbReference type="EMBL" id="MDV0444750.1"/>
    </source>
</evidence>
<proteinExistence type="predicted"/>
<gene>
    <name evidence="1" type="ORF">MmiAt1_02870</name>
</gene>
<accession>A0ABU3VMW7</accession>
<keyword evidence="2" id="KW-1185">Reference proteome</keyword>
<organism evidence="1 2">
    <name type="scientific">Methanimicrococcus hacksteinii</name>
    <dbReference type="NCBI Taxonomy" id="3028293"/>
    <lineage>
        <taxon>Archaea</taxon>
        <taxon>Methanobacteriati</taxon>
        <taxon>Methanobacteriota</taxon>
        <taxon>Stenosarchaea group</taxon>
        <taxon>Methanomicrobia</taxon>
        <taxon>Methanosarcinales</taxon>
        <taxon>Methanosarcinaceae</taxon>
        <taxon>Methanimicrococcus</taxon>
    </lineage>
</organism>
<dbReference type="RefSeq" id="WP_318785158.1">
    <property type="nucleotide sequence ID" value="NZ_JAWDKC010000008.1"/>
</dbReference>
<evidence type="ECO:0000313" key="2">
    <source>
        <dbReference type="Proteomes" id="UP001272052"/>
    </source>
</evidence>
<dbReference type="EMBL" id="JAWDKC010000008">
    <property type="protein sequence ID" value="MDV0444750.1"/>
    <property type="molecule type" value="Genomic_DNA"/>
</dbReference>